<dbReference type="RefSeq" id="WP_111870346.1">
    <property type="nucleotide sequence ID" value="NZ_QLYX01000012.1"/>
</dbReference>
<keyword evidence="7" id="KW-1185">Reference proteome</keyword>
<evidence type="ECO:0000256" key="2">
    <source>
        <dbReference type="ARBA" id="ARBA00022723"/>
    </source>
</evidence>
<keyword evidence="3" id="KW-0378">Hydrolase</keyword>
<dbReference type="Gene3D" id="3.30.1120.10">
    <property type="match status" value="1"/>
</dbReference>
<keyword evidence="4" id="KW-0106">Calcium</keyword>
<evidence type="ECO:0000313" key="7">
    <source>
        <dbReference type="Proteomes" id="UP000251891"/>
    </source>
</evidence>
<sequence length="747" mass="82169">MTSEPIFRRAGRPPDGAPNIVAIVLDDTGFAQLGCFGSDVATPYMDRLAAGGLRYNRFHVTALCSPTRASFLTGRNHHAIGMGFLADIPLNHHGYTARIPRSAATLPRILRDGGYSTLAVGKWHLTPRFERSAAGPFDHWPLGVGFERYYGFLQGDTNHYAPNLVQDNHYVDPPATPEQGYHLTEDLTDRAIRYLDDQRHAAPGKPFFLYFAPGAMHSPHHVTPEWVEPYHGRFDHGWEAWREETFRRQRAAGVVPPGTTLTPRPDWVPAWDGLGADERRMYARQQEVFAGFLTHTDAQIGRLIDHLAETGRLDNTIVVLFSDNGASAEGGVAGSVNEHRFTAGIRESLADNLAHHDDWGGPRTYNHYGWGWAWAGNTPFRLWKRYTWLGGTRTPLIVHWPAGIRARGQVRDPVVHVNDLFPTLLDAAGVRAPDVVDGIDQQEIDGASLRATFDDPAAPAPRDTQYFEMLGSRSLIHGRWKVTTDHVSTGVLDEEDLLTGSRSFEDDHWALFDLSADFSEATDRAADHPGVVAELRRLWDREAERNHVLPLFDNLVERFGAFIGPAWPAGDDRTYRPGASPVCDESLPMLFGGFRLSAEVEATADPDGVLLALGDWNGGFALFVAEGRLTFTFSRAGEPLEVTADRPVPAGRQSLGVLHTTGPGGSAFHLLHDDTVVGALTFAGLLPVALQHGGAGLRLGHDTGLPVSDRYRIPSSWNGRLLSVRLRTPGSGPIDPRTELRAALHAD</sequence>
<proteinExistence type="inferred from homology"/>
<evidence type="ECO:0000259" key="5">
    <source>
        <dbReference type="Pfam" id="PF00884"/>
    </source>
</evidence>
<dbReference type="InterPro" id="IPR050738">
    <property type="entry name" value="Sulfatase"/>
</dbReference>
<accession>A0A365H119</accession>
<dbReference type="Proteomes" id="UP000251891">
    <property type="component" value="Unassembled WGS sequence"/>
</dbReference>
<dbReference type="InterPro" id="IPR024607">
    <property type="entry name" value="Sulfatase_CS"/>
</dbReference>
<dbReference type="GO" id="GO:0016787">
    <property type="term" value="F:hydrolase activity"/>
    <property type="evidence" value="ECO:0007669"/>
    <property type="project" value="UniProtKB-KW"/>
</dbReference>
<gene>
    <name evidence="6" type="ORF">DPM19_24430</name>
</gene>
<evidence type="ECO:0000256" key="3">
    <source>
        <dbReference type="ARBA" id="ARBA00022801"/>
    </source>
</evidence>
<comment type="similarity">
    <text evidence="1">Belongs to the sulfatase family.</text>
</comment>
<comment type="caution">
    <text evidence="6">The sequence shown here is derived from an EMBL/GenBank/DDBJ whole genome shotgun (WGS) entry which is preliminary data.</text>
</comment>
<evidence type="ECO:0000256" key="1">
    <source>
        <dbReference type="ARBA" id="ARBA00008779"/>
    </source>
</evidence>
<organism evidence="6 7">
    <name type="scientific">Actinomadura craniellae</name>
    <dbReference type="NCBI Taxonomy" id="2231787"/>
    <lineage>
        <taxon>Bacteria</taxon>
        <taxon>Bacillati</taxon>
        <taxon>Actinomycetota</taxon>
        <taxon>Actinomycetes</taxon>
        <taxon>Streptosporangiales</taxon>
        <taxon>Thermomonosporaceae</taxon>
        <taxon>Actinomadura</taxon>
    </lineage>
</organism>
<evidence type="ECO:0000313" key="6">
    <source>
        <dbReference type="EMBL" id="RAY12739.1"/>
    </source>
</evidence>
<protein>
    <submittedName>
        <fullName evidence="6">Arylsulfatase</fullName>
    </submittedName>
</protein>
<dbReference type="CDD" id="cd16025">
    <property type="entry name" value="PAS_like"/>
    <property type="match status" value="1"/>
</dbReference>
<name>A0A365H119_9ACTN</name>
<dbReference type="InterPro" id="IPR000917">
    <property type="entry name" value="Sulfatase_N"/>
</dbReference>
<keyword evidence="2" id="KW-0479">Metal-binding</keyword>
<dbReference type="AlphaFoldDB" id="A0A365H119"/>
<evidence type="ECO:0000256" key="4">
    <source>
        <dbReference type="ARBA" id="ARBA00022837"/>
    </source>
</evidence>
<dbReference type="Pfam" id="PF00884">
    <property type="entry name" value="Sulfatase"/>
    <property type="match status" value="1"/>
</dbReference>
<dbReference type="PANTHER" id="PTHR42693">
    <property type="entry name" value="ARYLSULFATASE FAMILY MEMBER"/>
    <property type="match status" value="1"/>
</dbReference>
<dbReference type="SUPFAM" id="SSF49899">
    <property type="entry name" value="Concanavalin A-like lectins/glucanases"/>
    <property type="match status" value="1"/>
</dbReference>
<dbReference type="OrthoDB" id="9777306at2"/>
<dbReference type="PROSITE" id="PS00149">
    <property type="entry name" value="SULFATASE_2"/>
    <property type="match status" value="1"/>
</dbReference>
<dbReference type="InterPro" id="IPR013320">
    <property type="entry name" value="ConA-like_dom_sf"/>
</dbReference>
<dbReference type="PANTHER" id="PTHR42693:SF43">
    <property type="entry name" value="BLL2667 PROTEIN"/>
    <property type="match status" value="1"/>
</dbReference>
<reference evidence="6 7" key="1">
    <citation type="submission" date="2018-06" db="EMBL/GenBank/DDBJ databases">
        <title>Actinomadura craniellae sp. nov. isolated from marine sponge Craniella sp.</title>
        <authorList>
            <person name="Li L."/>
            <person name="Xu Q.H."/>
            <person name="Lin H.W."/>
            <person name="Lu Y.H."/>
        </authorList>
    </citation>
    <scope>NUCLEOTIDE SEQUENCE [LARGE SCALE GENOMIC DNA]</scope>
    <source>
        <strain evidence="6 7">LHW63021</strain>
    </source>
</reference>
<dbReference type="Gene3D" id="3.40.720.10">
    <property type="entry name" value="Alkaline Phosphatase, subunit A"/>
    <property type="match status" value="1"/>
</dbReference>
<dbReference type="SUPFAM" id="SSF53649">
    <property type="entry name" value="Alkaline phosphatase-like"/>
    <property type="match status" value="1"/>
</dbReference>
<dbReference type="InterPro" id="IPR017850">
    <property type="entry name" value="Alkaline_phosphatase_core_sf"/>
</dbReference>
<dbReference type="GO" id="GO:0046872">
    <property type="term" value="F:metal ion binding"/>
    <property type="evidence" value="ECO:0007669"/>
    <property type="project" value="UniProtKB-KW"/>
</dbReference>
<feature type="domain" description="Sulfatase N-terminal" evidence="5">
    <location>
        <begin position="18"/>
        <end position="430"/>
    </location>
</feature>
<dbReference type="PROSITE" id="PS00523">
    <property type="entry name" value="SULFATASE_1"/>
    <property type="match status" value="1"/>
</dbReference>
<dbReference type="EMBL" id="QLYX01000012">
    <property type="protein sequence ID" value="RAY12739.1"/>
    <property type="molecule type" value="Genomic_DNA"/>
</dbReference>